<sequence>LDGNVHADQFDVLLSDGKRGKQVEFDVELSESGPINLTLNNRELVFKVCESCMGTSTVCYESEIGLIDSGAAGTCFESSCKIEIVGNAEKIMYCEAPFYKKLFAGCLTSAMHFEFAKAKSSGESYNIKNDIKSCRPKIVGADKMVKLFVNIEDGCPVTVMNAKIHAPPTTTASPTKMPPQIQSSLKGSAEASSFPDWGYAV</sequence>
<name>A0AC35G9B5_9BILA</name>
<proteinExistence type="predicted"/>
<protein>
    <submittedName>
        <fullName evidence="2">Uncharacterized protein</fullName>
    </submittedName>
</protein>
<dbReference type="Proteomes" id="UP000887580">
    <property type="component" value="Unplaced"/>
</dbReference>
<evidence type="ECO:0000313" key="1">
    <source>
        <dbReference type="Proteomes" id="UP000887580"/>
    </source>
</evidence>
<accession>A0AC35G9B5</accession>
<organism evidence="1 2">
    <name type="scientific">Panagrolaimus sp. PS1159</name>
    <dbReference type="NCBI Taxonomy" id="55785"/>
    <lineage>
        <taxon>Eukaryota</taxon>
        <taxon>Metazoa</taxon>
        <taxon>Ecdysozoa</taxon>
        <taxon>Nematoda</taxon>
        <taxon>Chromadorea</taxon>
        <taxon>Rhabditida</taxon>
        <taxon>Tylenchina</taxon>
        <taxon>Panagrolaimomorpha</taxon>
        <taxon>Panagrolaimoidea</taxon>
        <taxon>Panagrolaimidae</taxon>
        <taxon>Panagrolaimus</taxon>
    </lineage>
</organism>
<evidence type="ECO:0000313" key="2">
    <source>
        <dbReference type="WBParaSite" id="PS1159_v2.g3008.t1"/>
    </source>
</evidence>
<reference evidence="2" key="1">
    <citation type="submission" date="2022-11" db="UniProtKB">
        <authorList>
            <consortium name="WormBaseParasite"/>
        </authorList>
    </citation>
    <scope>IDENTIFICATION</scope>
</reference>
<dbReference type="WBParaSite" id="PS1159_v2.g3008.t1">
    <property type="protein sequence ID" value="PS1159_v2.g3008.t1"/>
    <property type="gene ID" value="PS1159_v2.g3008"/>
</dbReference>